<accession>A0A1G7U3L9</accession>
<name>A0A1G7U3L9_9LACT</name>
<dbReference type="InterPro" id="IPR004927">
    <property type="entry name" value="MerB"/>
</dbReference>
<dbReference type="AlphaFoldDB" id="A0A1G7U3L9"/>
<sequence length="187" mass="22001">MNFTNTLTKEERKLRLEIINMICKNPDRRLFREPKYQPLIDKKVMVLEEDEVVTLYPLSLKKTNKKVYTQKSDKPVHAMCAIDALGLYHTIESQIMIEGEDEFTGEKIKLEMNNDKIINHNKQTVFILYKNVCKKKDCNKECCPFIHFFVSEDNIVRYLNKNCLKCSFQILDLDEANAVAQRLFISN</sequence>
<dbReference type="OrthoDB" id="7185309at2"/>
<keyword evidence="1" id="KW-0456">Lyase</keyword>
<protein>
    <submittedName>
        <fullName evidence="1">Alkylmercury lyase</fullName>
    </submittedName>
</protein>
<dbReference type="Proteomes" id="UP000199708">
    <property type="component" value="Unassembled WGS sequence"/>
</dbReference>
<dbReference type="EMBL" id="FNCK01000008">
    <property type="protein sequence ID" value="SDG42222.1"/>
    <property type="molecule type" value="Genomic_DNA"/>
</dbReference>
<dbReference type="GO" id="GO:0018836">
    <property type="term" value="F:alkylmercury lyase activity"/>
    <property type="evidence" value="ECO:0007669"/>
    <property type="project" value="InterPro"/>
</dbReference>
<proteinExistence type="predicted"/>
<evidence type="ECO:0000313" key="1">
    <source>
        <dbReference type="EMBL" id="SDG42222.1"/>
    </source>
</evidence>
<evidence type="ECO:0000313" key="2">
    <source>
        <dbReference type="Proteomes" id="UP000199708"/>
    </source>
</evidence>
<dbReference type="SUPFAM" id="SSF160387">
    <property type="entry name" value="NosL/MerB-like"/>
    <property type="match status" value="1"/>
</dbReference>
<organism evidence="1 2">
    <name type="scientific">Facklamia miroungae</name>
    <dbReference type="NCBI Taxonomy" id="120956"/>
    <lineage>
        <taxon>Bacteria</taxon>
        <taxon>Bacillati</taxon>
        <taxon>Bacillota</taxon>
        <taxon>Bacilli</taxon>
        <taxon>Lactobacillales</taxon>
        <taxon>Aerococcaceae</taxon>
        <taxon>Facklamia</taxon>
    </lineage>
</organism>
<keyword evidence="2" id="KW-1185">Reference proteome</keyword>
<dbReference type="InterPro" id="IPR053717">
    <property type="entry name" value="MerB_lyase_sf"/>
</dbReference>
<gene>
    <name evidence="1" type="ORF">SAMN05421791_10851</name>
</gene>
<dbReference type="STRING" id="120956.SAMN05421791_10851"/>
<dbReference type="Pfam" id="PF03243">
    <property type="entry name" value="MerB"/>
    <property type="match status" value="1"/>
</dbReference>
<reference evidence="1 2" key="1">
    <citation type="submission" date="2016-10" db="EMBL/GenBank/DDBJ databases">
        <authorList>
            <person name="de Groot N.N."/>
        </authorList>
    </citation>
    <scope>NUCLEOTIDE SEQUENCE [LARGE SCALE GENOMIC DNA]</scope>
    <source>
        <strain evidence="1 2">ATCC BAA-466</strain>
    </source>
</reference>
<dbReference type="RefSeq" id="WP_090290214.1">
    <property type="nucleotide sequence ID" value="NZ_FNCK01000008.1"/>
</dbReference>
<dbReference type="Gene3D" id="3.30.450.410">
    <property type="match status" value="1"/>
</dbReference>